<evidence type="ECO:0000313" key="3">
    <source>
        <dbReference type="EMBL" id="MBB6228874.1"/>
    </source>
</evidence>
<dbReference type="PANTHER" id="PTHR43283">
    <property type="entry name" value="BETA-LACTAMASE-RELATED"/>
    <property type="match status" value="1"/>
</dbReference>
<proteinExistence type="predicted"/>
<dbReference type="InterPro" id="IPR001466">
    <property type="entry name" value="Beta-lactam-related"/>
</dbReference>
<keyword evidence="1" id="KW-0472">Membrane</keyword>
<feature type="transmembrane region" description="Helical" evidence="1">
    <location>
        <begin position="21"/>
        <end position="39"/>
    </location>
</feature>
<dbReference type="SUPFAM" id="SSF56601">
    <property type="entry name" value="beta-lactamase/transpeptidase-like"/>
    <property type="match status" value="1"/>
</dbReference>
<gene>
    <name evidence="3" type="ORF">FHS79_003067</name>
</gene>
<dbReference type="EMBL" id="JACIIV010000026">
    <property type="protein sequence ID" value="MBB6228874.1"/>
    <property type="molecule type" value="Genomic_DNA"/>
</dbReference>
<dbReference type="Gene3D" id="3.40.710.10">
    <property type="entry name" value="DD-peptidase/beta-lactamase superfamily"/>
    <property type="match status" value="1"/>
</dbReference>
<dbReference type="Pfam" id="PF00144">
    <property type="entry name" value="Beta-lactamase"/>
    <property type="match status" value="1"/>
</dbReference>
<protein>
    <submittedName>
        <fullName evidence="3">CubicO group peptidase (Beta-lactamase class C family)</fullName>
    </submittedName>
</protein>
<keyword evidence="1" id="KW-1133">Transmembrane helix</keyword>
<dbReference type="InterPro" id="IPR012338">
    <property type="entry name" value="Beta-lactam/transpept-like"/>
</dbReference>
<dbReference type="RefSeq" id="WP_207792380.1">
    <property type="nucleotide sequence ID" value="NZ_BMOX01000014.1"/>
</dbReference>
<accession>A0A841L8J4</accession>
<dbReference type="AlphaFoldDB" id="A0A841L8J4"/>
<sequence length="443" mass="46323">MILKGLPMVGTSLRLARVAGFVLLALVFWIGGFVVVAALDDDTIAVASNDAASLVEAAKTQSAEFPGNLALVVIDQGRVKVGHFKSIGQQVDADTLFQMASVSKWVTAWGVMTLVDSGKIELDAPVSRYLRRWRLPPSKHDNDLVTVRRLLSHTAGLTDGLGYCGFAPGKPLQPLPASLTAAADACPFTNGSVAVGARPGAWQYSGGGYSLLQLLIEDVSGQPFADYMDAAVLKPLGMKRSTFRPRAPGATNVAEFFDSDGSAAQHFAYTAAGAASLYSSVADLTLFVSAHRSGPDGAVVGRGVLSPSSVATLQAPQARVDDRPFWGLGVRLYAPARGGGYIFGHDGGNTPAVNTAIRLDPASGDAIIALSTGGDGLATRLASAWVRQRVSTADLPDNGISPFAILARLWSARLWLAAGAVIICLSGALAAFRAIRKPAARRR</sequence>
<evidence type="ECO:0000256" key="1">
    <source>
        <dbReference type="SAM" id="Phobius"/>
    </source>
</evidence>
<keyword evidence="1" id="KW-0812">Transmembrane</keyword>
<feature type="transmembrane region" description="Helical" evidence="1">
    <location>
        <begin position="414"/>
        <end position="435"/>
    </location>
</feature>
<evidence type="ECO:0000259" key="2">
    <source>
        <dbReference type="Pfam" id="PF00144"/>
    </source>
</evidence>
<dbReference type="Proteomes" id="UP000538147">
    <property type="component" value="Unassembled WGS sequence"/>
</dbReference>
<keyword evidence="4" id="KW-1185">Reference proteome</keyword>
<comment type="caution">
    <text evidence="3">The sequence shown here is derived from an EMBL/GenBank/DDBJ whole genome shotgun (WGS) entry which is preliminary data.</text>
</comment>
<dbReference type="InterPro" id="IPR050789">
    <property type="entry name" value="Diverse_Enzym_Activities"/>
</dbReference>
<dbReference type="PANTHER" id="PTHR43283:SF18">
    <property type="match status" value="1"/>
</dbReference>
<reference evidence="3 4" key="1">
    <citation type="submission" date="2020-08" db="EMBL/GenBank/DDBJ databases">
        <title>Genomic Encyclopedia of Type Strains, Phase IV (KMG-IV): sequencing the most valuable type-strain genomes for metagenomic binning, comparative biology and taxonomic classification.</title>
        <authorList>
            <person name="Goeker M."/>
        </authorList>
    </citation>
    <scope>NUCLEOTIDE SEQUENCE [LARGE SCALE GENOMIC DNA]</scope>
    <source>
        <strain evidence="3 4">DSM 102189</strain>
    </source>
</reference>
<organism evidence="3 4">
    <name type="scientific">Polymorphobacter multimanifer</name>
    <dbReference type="NCBI Taxonomy" id="1070431"/>
    <lineage>
        <taxon>Bacteria</taxon>
        <taxon>Pseudomonadati</taxon>
        <taxon>Pseudomonadota</taxon>
        <taxon>Alphaproteobacteria</taxon>
        <taxon>Sphingomonadales</taxon>
        <taxon>Sphingosinicellaceae</taxon>
        <taxon>Polymorphobacter</taxon>
    </lineage>
</organism>
<evidence type="ECO:0000313" key="4">
    <source>
        <dbReference type="Proteomes" id="UP000538147"/>
    </source>
</evidence>
<feature type="domain" description="Beta-lactamase-related" evidence="2">
    <location>
        <begin position="65"/>
        <end position="379"/>
    </location>
</feature>
<name>A0A841L8J4_9SPHN</name>